<gene>
    <name evidence="12" type="ORF">BT63DRAFT_427501</name>
</gene>
<dbReference type="PANTHER" id="PTHR48250">
    <property type="entry name" value="CUTINASE 2-RELATED"/>
    <property type="match status" value="1"/>
</dbReference>
<evidence type="ECO:0000256" key="3">
    <source>
        <dbReference type="ARBA" id="ARBA00013095"/>
    </source>
</evidence>
<sequence>MLTTKTRASGWVCVSKYNPAAKESVEKNTPKSKGFGGLFGKGAYVEFEERPSTLNDAAALEGRVIQKRQLLGGLFGDGAQKYTARCTPNILLFAKGTLETGELGITVGPALKAALALSGGSSWTMQGVSYTATMDNDYCVGLPGGMIAKGLLESAAEKCPEAKIFTSGYSQGAMVARIAVAYANETARKQVKGILVYGDPFNGAKVKGWDGPIKTFCRESDAVCTGAFKIGTAHLSYSLSSDVTNGLAWLIKTAKAS</sequence>
<evidence type="ECO:0000256" key="8">
    <source>
        <dbReference type="ARBA" id="ARBA00023157"/>
    </source>
</evidence>
<evidence type="ECO:0000256" key="5">
    <source>
        <dbReference type="ARBA" id="ARBA00022525"/>
    </source>
</evidence>
<keyword evidence="5" id="KW-0964">Secreted</keyword>
<keyword evidence="6" id="KW-0732">Signal</keyword>
<accession>A0A6A6U717</accession>
<dbReference type="EC" id="3.1.1.74" evidence="3"/>
<evidence type="ECO:0000313" key="13">
    <source>
        <dbReference type="Proteomes" id="UP000799302"/>
    </source>
</evidence>
<dbReference type="GO" id="GO:0050525">
    <property type="term" value="F:cutinase activity"/>
    <property type="evidence" value="ECO:0007669"/>
    <property type="project" value="UniProtKB-EC"/>
</dbReference>
<evidence type="ECO:0000256" key="9">
    <source>
        <dbReference type="ARBA" id="ARBA00034045"/>
    </source>
</evidence>
<dbReference type="SUPFAM" id="SSF53474">
    <property type="entry name" value="alpha/beta-Hydrolases"/>
    <property type="match status" value="1"/>
</dbReference>
<dbReference type="SMART" id="SM01110">
    <property type="entry name" value="Cutinase"/>
    <property type="match status" value="1"/>
</dbReference>
<dbReference type="EMBL" id="MU004238">
    <property type="protein sequence ID" value="KAF2667083.1"/>
    <property type="molecule type" value="Genomic_DNA"/>
</dbReference>
<dbReference type="GO" id="GO:0016052">
    <property type="term" value="P:carbohydrate catabolic process"/>
    <property type="evidence" value="ECO:0007669"/>
    <property type="project" value="TreeGrafter"/>
</dbReference>
<keyword evidence="4" id="KW-0719">Serine esterase</keyword>
<feature type="disulfide bond" evidence="11">
    <location>
        <begin position="86"/>
        <end position="159"/>
    </location>
</feature>
<feature type="active site" description="Proton donor/acceptor" evidence="10">
    <location>
        <position position="234"/>
    </location>
</feature>
<evidence type="ECO:0000256" key="4">
    <source>
        <dbReference type="ARBA" id="ARBA00022487"/>
    </source>
</evidence>
<dbReference type="Proteomes" id="UP000799302">
    <property type="component" value="Unassembled WGS sequence"/>
</dbReference>
<keyword evidence="8 11" id="KW-1015">Disulfide bond</keyword>
<evidence type="ECO:0000256" key="2">
    <source>
        <dbReference type="ARBA" id="ARBA00007534"/>
    </source>
</evidence>
<protein>
    <recommendedName>
        <fullName evidence="3">cutinase</fullName>
        <ecNumber evidence="3">3.1.1.74</ecNumber>
    </recommendedName>
</protein>
<comment type="subcellular location">
    <subcellularLocation>
        <location evidence="1">Secreted</location>
    </subcellularLocation>
</comment>
<proteinExistence type="inferred from homology"/>
<evidence type="ECO:0000256" key="7">
    <source>
        <dbReference type="ARBA" id="ARBA00022801"/>
    </source>
</evidence>
<dbReference type="InterPro" id="IPR011150">
    <property type="entry name" value="Cutinase_monf"/>
</dbReference>
<dbReference type="InterPro" id="IPR029058">
    <property type="entry name" value="AB_hydrolase_fold"/>
</dbReference>
<dbReference type="InterPro" id="IPR000675">
    <property type="entry name" value="Cutinase/axe"/>
</dbReference>
<dbReference type="OrthoDB" id="2975078at2759"/>
<evidence type="ECO:0000256" key="11">
    <source>
        <dbReference type="PIRSR" id="PIRSR611150-2"/>
    </source>
</evidence>
<keyword evidence="13" id="KW-1185">Reference proteome</keyword>
<dbReference type="Pfam" id="PF01083">
    <property type="entry name" value="Cutinase"/>
    <property type="match status" value="1"/>
</dbReference>
<dbReference type="GO" id="GO:0005576">
    <property type="term" value="C:extracellular region"/>
    <property type="evidence" value="ECO:0007669"/>
    <property type="project" value="UniProtKB-SubCell"/>
</dbReference>
<dbReference type="Gene3D" id="3.40.50.1820">
    <property type="entry name" value="alpha/beta hydrolase"/>
    <property type="match status" value="1"/>
</dbReference>
<evidence type="ECO:0000313" key="12">
    <source>
        <dbReference type="EMBL" id="KAF2667083.1"/>
    </source>
</evidence>
<feature type="disulfide bond" evidence="11">
    <location>
        <begin position="217"/>
        <end position="224"/>
    </location>
</feature>
<organism evidence="12 13">
    <name type="scientific">Microthyrium microscopicum</name>
    <dbReference type="NCBI Taxonomy" id="703497"/>
    <lineage>
        <taxon>Eukaryota</taxon>
        <taxon>Fungi</taxon>
        <taxon>Dikarya</taxon>
        <taxon>Ascomycota</taxon>
        <taxon>Pezizomycotina</taxon>
        <taxon>Dothideomycetes</taxon>
        <taxon>Dothideomycetes incertae sedis</taxon>
        <taxon>Microthyriales</taxon>
        <taxon>Microthyriaceae</taxon>
        <taxon>Microthyrium</taxon>
    </lineage>
</organism>
<reference evidence="12" key="1">
    <citation type="journal article" date="2020" name="Stud. Mycol.">
        <title>101 Dothideomycetes genomes: a test case for predicting lifestyles and emergence of pathogens.</title>
        <authorList>
            <person name="Haridas S."/>
            <person name="Albert R."/>
            <person name="Binder M."/>
            <person name="Bloem J."/>
            <person name="Labutti K."/>
            <person name="Salamov A."/>
            <person name="Andreopoulos B."/>
            <person name="Baker S."/>
            <person name="Barry K."/>
            <person name="Bills G."/>
            <person name="Bluhm B."/>
            <person name="Cannon C."/>
            <person name="Castanera R."/>
            <person name="Culley D."/>
            <person name="Daum C."/>
            <person name="Ezra D."/>
            <person name="Gonzalez J."/>
            <person name="Henrissat B."/>
            <person name="Kuo A."/>
            <person name="Liang C."/>
            <person name="Lipzen A."/>
            <person name="Lutzoni F."/>
            <person name="Magnuson J."/>
            <person name="Mondo S."/>
            <person name="Nolan M."/>
            <person name="Ohm R."/>
            <person name="Pangilinan J."/>
            <person name="Park H.-J."/>
            <person name="Ramirez L."/>
            <person name="Alfaro M."/>
            <person name="Sun H."/>
            <person name="Tritt A."/>
            <person name="Yoshinaga Y."/>
            <person name="Zwiers L.-H."/>
            <person name="Turgeon B."/>
            <person name="Goodwin S."/>
            <person name="Spatafora J."/>
            <person name="Crous P."/>
            <person name="Grigoriev I."/>
        </authorList>
    </citation>
    <scope>NUCLEOTIDE SEQUENCE</scope>
    <source>
        <strain evidence="12">CBS 115976</strain>
    </source>
</reference>
<dbReference type="AlphaFoldDB" id="A0A6A6U717"/>
<evidence type="ECO:0000256" key="10">
    <source>
        <dbReference type="PIRSR" id="PIRSR611150-1"/>
    </source>
</evidence>
<evidence type="ECO:0000256" key="1">
    <source>
        <dbReference type="ARBA" id="ARBA00004613"/>
    </source>
</evidence>
<name>A0A6A6U717_9PEZI</name>
<dbReference type="PANTHER" id="PTHR48250:SF3">
    <property type="entry name" value="CUTINASE 1-RELATED"/>
    <property type="match status" value="1"/>
</dbReference>
<feature type="active site" description="Nucleophile" evidence="10">
    <location>
        <position position="170"/>
    </location>
</feature>
<feature type="active site" evidence="10">
    <location>
        <position position="221"/>
    </location>
</feature>
<comment type="catalytic activity">
    <reaction evidence="9">
        <text>cutin + H2O = cutin monomers.</text>
        <dbReference type="EC" id="3.1.1.74"/>
    </reaction>
</comment>
<evidence type="ECO:0000256" key="6">
    <source>
        <dbReference type="ARBA" id="ARBA00022729"/>
    </source>
</evidence>
<keyword evidence="7" id="KW-0378">Hydrolase</keyword>
<comment type="similarity">
    <text evidence="2">Belongs to the cutinase family.</text>
</comment>